<organism evidence="2 3">
    <name type="scientific">Castanea mollissima</name>
    <name type="common">Chinese chestnut</name>
    <dbReference type="NCBI Taxonomy" id="60419"/>
    <lineage>
        <taxon>Eukaryota</taxon>
        <taxon>Viridiplantae</taxon>
        <taxon>Streptophyta</taxon>
        <taxon>Embryophyta</taxon>
        <taxon>Tracheophyta</taxon>
        <taxon>Spermatophyta</taxon>
        <taxon>Magnoliopsida</taxon>
        <taxon>eudicotyledons</taxon>
        <taxon>Gunneridae</taxon>
        <taxon>Pentapetalae</taxon>
        <taxon>rosids</taxon>
        <taxon>fabids</taxon>
        <taxon>Fagales</taxon>
        <taxon>Fagaceae</taxon>
        <taxon>Castanea</taxon>
    </lineage>
</organism>
<feature type="transmembrane region" description="Helical" evidence="1">
    <location>
        <begin position="33"/>
        <end position="56"/>
    </location>
</feature>
<protein>
    <submittedName>
        <fullName evidence="2">Uncharacterized protein</fullName>
    </submittedName>
</protein>
<gene>
    <name evidence="2" type="ORF">CMV_016338</name>
</gene>
<name>A0A8J4VI94_9ROSI</name>
<reference evidence="2" key="1">
    <citation type="submission" date="2020-03" db="EMBL/GenBank/DDBJ databases">
        <title>Castanea mollissima Vanexum genome sequencing.</title>
        <authorList>
            <person name="Staton M."/>
        </authorList>
    </citation>
    <scope>NUCLEOTIDE SEQUENCE</scope>
    <source>
        <tissue evidence="2">Leaf</tissue>
    </source>
</reference>
<keyword evidence="1" id="KW-0472">Membrane</keyword>
<keyword evidence="3" id="KW-1185">Reference proteome</keyword>
<dbReference type="EMBL" id="JRKL02002476">
    <property type="protein sequence ID" value="KAF3958782.1"/>
    <property type="molecule type" value="Genomic_DNA"/>
</dbReference>
<evidence type="ECO:0000313" key="2">
    <source>
        <dbReference type="EMBL" id="KAF3958782.1"/>
    </source>
</evidence>
<evidence type="ECO:0000256" key="1">
    <source>
        <dbReference type="SAM" id="Phobius"/>
    </source>
</evidence>
<sequence>MTSDHMEAGDTLSAAESLSVSENLVSQGNKWKVWVIVSIPLSATVLLSWLCICFLSKGKVKPKGEKDSSNDLRRFWTCLQDPTKKQMLDWRARFHIIEGVAQGLLYLHQYSRILAWLEYLEPMKHKQIQTGLLELSLGAVEI</sequence>
<accession>A0A8J4VI94</accession>
<keyword evidence="1" id="KW-0812">Transmembrane</keyword>
<evidence type="ECO:0000313" key="3">
    <source>
        <dbReference type="Proteomes" id="UP000737018"/>
    </source>
</evidence>
<dbReference type="Gene3D" id="1.10.510.10">
    <property type="entry name" value="Transferase(Phosphotransferase) domain 1"/>
    <property type="match status" value="1"/>
</dbReference>
<dbReference type="Proteomes" id="UP000737018">
    <property type="component" value="Unassembled WGS sequence"/>
</dbReference>
<keyword evidence="1" id="KW-1133">Transmembrane helix</keyword>
<proteinExistence type="predicted"/>
<dbReference type="AlphaFoldDB" id="A0A8J4VI94"/>
<dbReference type="OrthoDB" id="780437at2759"/>
<comment type="caution">
    <text evidence="2">The sequence shown here is derived from an EMBL/GenBank/DDBJ whole genome shotgun (WGS) entry which is preliminary data.</text>
</comment>